<evidence type="ECO:0000313" key="4">
    <source>
        <dbReference type="EMBL" id="KAJ3025603.1"/>
    </source>
</evidence>
<dbReference type="InterPro" id="IPR018247">
    <property type="entry name" value="EF_Hand_1_Ca_BS"/>
</dbReference>
<evidence type="ECO:0000256" key="1">
    <source>
        <dbReference type="ARBA" id="ARBA00022837"/>
    </source>
</evidence>
<reference evidence="4" key="1">
    <citation type="submission" date="2020-05" db="EMBL/GenBank/DDBJ databases">
        <title>Phylogenomic resolution of chytrid fungi.</title>
        <authorList>
            <person name="Stajich J.E."/>
            <person name="Amses K."/>
            <person name="Simmons R."/>
            <person name="Seto K."/>
            <person name="Myers J."/>
            <person name="Bonds A."/>
            <person name="Quandt C.A."/>
            <person name="Barry K."/>
            <person name="Liu P."/>
            <person name="Grigoriev I."/>
            <person name="Longcore J.E."/>
            <person name="James T.Y."/>
        </authorList>
    </citation>
    <scope>NUCLEOTIDE SEQUENCE</scope>
    <source>
        <strain evidence="4">JEL0318</strain>
    </source>
</reference>
<protein>
    <recommendedName>
        <fullName evidence="3">EF-hand domain-containing protein</fullName>
    </recommendedName>
</protein>
<dbReference type="InterPro" id="IPR002048">
    <property type="entry name" value="EF_hand_dom"/>
</dbReference>
<feature type="region of interest" description="Disordered" evidence="2">
    <location>
        <begin position="65"/>
        <end position="92"/>
    </location>
</feature>
<proteinExistence type="predicted"/>
<dbReference type="PROSITE" id="PS00018">
    <property type="entry name" value="EF_HAND_1"/>
    <property type="match status" value="1"/>
</dbReference>
<dbReference type="EMBL" id="JADGJD010003113">
    <property type="protein sequence ID" value="KAJ3025603.1"/>
    <property type="molecule type" value="Genomic_DNA"/>
</dbReference>
<name>A0AAD5RZK9_9FUNG</name>
<dbReference type="Gene3D" id="1.10.238.10">
    <property type="entry name" value="EF-hand"/>
    <property type="match status" value="1"/>
</dbReference>
<comment type="caution">
    <text evidence="4">The sequence shown here is derived from an EMBL/GenBank/DDBJ whole genome shotgun (WGS) entry which is preliminary data.</text>
</comment>
<dbReference type="SUPFAM" id="SSF47473">
    <property type="entry name" value="EF-hand"/>
    <property type="match status" value="1"/>
</dbReference>
<evidence type="ECO:0000256" key="2">
    <source>
        <dbReference type="SAM" id="MobiDB-lite"/>
    </source>
</evidence>
<keyword evidence="5" id="KW-1185">Reference proteome</keyword>
<organism evidence="4 5">
    <name type="scientific">Rhizophlyctis rosea</name>
    <dbReference type="NCBI Taxonomy" id="64517"/>
    <lineage>
        <taxon>Eukaryota</taxon>
        <taxon>Fungi</taxon>
        <taxon>Fungi incertae sedis</taxon>
        <taxon>Chytridiomycota</taxon>
        <taxon>Chytridiomycota incertae sedis</taxon>
        <taxon>Chytridiomycetes</taxon>
        <taxon>Rhizophlyctidales</taxon>
        <taxon>Rhizophlyctidaceae</taxon>
        <taxon>Rhizophlyctis</taxon>
    </lineage>
</organism>
<feature type="domain" description="EF-hand" evidence="3">
    <location>
        <begin position="181"/>
        <end position="214"/>
    </location>
</feature>
<evidence type="ECO:0000259" key="3">
    <source>
        <dbReference type="PROSITE" id="PS50222"/>
    </source>
</evidence>
<dbReference type="InterPro" id="IPR011992">
    <property type="entry name" value="EF-hand-dom_pair"/>
</dbReference>
<dbReference type="Pfam" id="PF13833">
    <property type="entry name" value="EF-hand_8"/>
    <property type="match status" value="1"/>
</dbReference>
<evidence type="ECO:0000313" key="5">
    <source>
        <dbReference type="Proteomes" id="UP001212841"/>
    </source>
</evidence>
<dbReference type="Proteomes" id="UP001212841">
    <property type="component" value="Unassembled WGS sequence"/>
</dbReference>
<dbReference type="PROSITE" id="PS50222">
    <property type="entry name" value="EF_HAND_2"/>
    <property type="match status" value="1"/>
</dbReference>
<accession>A0AAD5RZK9</accession>
<sequence>MSHDGPLSRSDIDLAFDLLSRDGRKVSREDVKFFVERFLGGGNGASGAGDRGVTPVPGGDRFGSKVNVNPGTPNARAGSAAAGGGMSGGGVGGGQNDTDQSGGDIWKTVSAEKSKLVKSVVVGKEDVTREGLMNLLVHRSLAVVPFEEAMQWFDPHADNSTSLDESDLRKIAKLLNPRGVVEKGDVKALLSAFDKDGDGSIGPEDFKKMTLDFC</sequence>
<feature type="compositionally biased region" description="Gly residues" evidence="2">
    <location>
        <begin position="81"/>
        <end position="92"/>
    </location>
</feature>
<dbReference type="AlphaFoldDB" id="A0AAD5RZK9"/>
<keyword evidence="1" id="KW-0106">Calcium</keyword>
<dbReference type="GO" id="GO:0005509">
    <property type="term" value="F:calcium ion binding"/>
    <property type="evidence" value="ECO:0007669"/>
    <property type="project" value="InterPro"/>
</dbReference>
<gene>
    <name evidence="4" type="ORF">HK097_006651</name>
</gene>